<dbReference type="SMART" id="SM00432">
    <property type="entry name" value="MADS"/>
    <property type="match status" value="1"/>
</dbReference>
<dbReference type="EMBL" id="PSQE01000003">
    <property type="protein sequence ID" value="RHN68249.1"/>
    <property type="molecule type" value="Genomic_DNA"/>
</dbReference>
<dbReference type="GO" id="GO:0003677">
    <property type="term" value="F:DNA binding"/>
    <property type="evidence" value="ECO:0007669"/>
    <property type="project" value="UniProtKB-KW"/>
</dbReference>
<comment type="subcellular location">
    <subcellularLocation>
        <location evidence="1">Nucleus</location>
    </subcellularLocation>
</comment>
<keyword evidence="4" id="KW-0804">Transcription</keyword>
<evidence type="ECO:0000256" key="1">
    <source>
        <dbReference type="ARBA" id="ARBA00004123"/>
    </source>
</evidence>
<protein>
    <submittedName>
        <fullName evidence="7">Putative transcription factor MADS-type1 family</fullName>
    </submittedName>
</protein>
<evidence type="ECO:0000256" key="5">
    <source>
        <dbReference type="ARBA" id="ARBA00023242"/>
    </source>
</evidence>
<dbReference type="PANTHER" id="PTHR11945:SF818">
    <property type="entry name" value="AGAMOUS-LIKE MADS-BOX PROTEIN AGL62"/>
    <property type="match status" value="1"/>
</dbReference>
<evidence type="ECO:0000313" key="7">
    <source>
        <dbReference type="EMBL" id="RHN68249.1"/>
    </source>
</evidence>
<keyword evidence="5" id="KW-0539">Nucleus</keyword>
<organism evidence="7">
    <name type="scientific">Medicago truncatula</name>
    <name type="common">Barrel medic</name>
    <name type="synonym">Medicago tribuloides</name>
    <dbReference type="NCBI Taxonomy" id="3880"/>
    <lineage>
        <taxon>Eukaryota</taxon>
        <taxon>Viridiplantae</taxon>
        <taxon>Streptophyta</taxon>
        <taxon>Embryophyta</taxon>
        <taxon>Tracheophyta</taxon>
        <taxon>Spermatophyta</taxon>
        <taxon>Magnoliopsida</taxon>
        <taxon>eudicotyledons</taxon>
        <taxon>Gunneridae</taxon>
        <taxon>Pentapetalae</taxon>
        <taxon>rosids</taxon>
        <taxon>fabids</taxon>
        <taxon>Fabales</taxon>
        <taxon>Fabaceae</taxon>
        <taxon>Papilionoideae</taxon>
        <taxon>50 kb inversion clade</taxon>
        <taxon>NPAAA clade</taxon>
        <taxon>Hologalegina</taxon>
        <taxon>IRL clade</taxon>
        <taxon>Trifolieae</taxon>
        <taxon>Medicago</taxon>
    </lineage>
</organism>
<dbReference type="Gramene" id="rna16579">
    <property type="protein sequence ID" value="RHN68249.1"/>
    <property type="gene ID" value="gene16579"/>
</dbReference>
<dbReference type="PROSITE" id="PS50066">
    <property type="entry name" value="MADS_BOX_2"/>
    <property type="match status" value="1"/>
</dbReference>
<gene>
    <name evidence="7" type="ORF">MtrunA17_Chr3g0111841</name>
</gene>
<sequence>MMKKMSNESNLQVTFSKRHSGLFKKASELCTLCGAYVTLIIFSPSEKVFSFGQPSVETVIIGTSFSFHPKTMP</sequence>
<feature type="domain" description="MADS-box" evidence="6">
    <location>
        <begin position="1"/>
        <end position="55"/>
    </location>
</feature>
<evidence type="ECO:0000256" key="3">
    <source>
        <dbReference type="ARBA" id="ARBA00023125"/>
    </source>
</evidence>
<name>A0A396IRD5_MEDTR</name>
<dbReference type="FunFam" id="3.40.1810.10:FF:000006">
    <property type="entry name" value="Agamous-like MADS-box protein AGL62"/>
    <property type="match status" value="1"/>
</dbReference>
<dbReference type="SUPFAM" id="SSF55455">
    <property type="entry name" value="SRF-like"/>
    <property type="match status" value="1"/>
</dbReference>
<dbReference type="Pfam" id="PF00319">
    <property type="entry name" value="SRF-TF"/>
    <property type="match status" value="1"/>
</dbReference>
<proteinExistence type="predicted"/>
<dbReference type="Proteomes" id="UP000265566">
    <property type="component" value="Chromosome 3"/>
</dbReference>
<comment type="caution">
    <text evidence="7">The sequence shown here is derived from an EMBL/GenBank/DDBJ whole genome shotgun (WGS) entry which is preliminary data.</text>
</comment>
<dbReference type="AlphaFoldDB" id="A0A396IRD5"/>
<dbReference type="InterPro" id="IPR036879">
    <property type="entry name" value="TF_MADSbox_sf"/>
</dbReference>
<reference evidence="7" key="1">
    <citation type="journal article" date="2018" name="Nat. Plants">
        <title>Whole-genome landscape of Medicago truncatula symbiotic genes.</title>
        <authorList>
            <person name="Pecrix Y."/>
            <person name="Gamas P."/>
            <person name="Carrere S."/>
        </authorList>
    </citation>
    <scope>NUCLEOTIDE SEQUENCE</scope>
    <source>
        <tissue evidence="7">Leaves</tissue>
    </source>
</reference>
<keyword evidence="2" id="KW-0805">Transcription regulation</keyword>
<evidence type="ECO:0000256" key="2">
    <source>
        <dbReference type="ARBA" id="ARBA00023015"/>
    </source>
</evidence>
<dbReference type="PRINTS" id="PR00404">
    <property type="entry name" value="MADSDOMAIN"/>
</dbReference>
<evidence type="ECO:0000259" key="6">
    <source>
        <dbReference type="PROSITE" id="PS50066"/>
    </source>
</evidence>
<keyword evidence="3" id="KW-0238">DNA-binding</keyword>
<dbReference type="Gene3D" id="3.40.1810.10">
    <property type="entry name" value="Transcription factor, MADS-box"/>
    <property type="match status" value="1"/>
</dbReference>
<dbReference type="PANTHER" id="PTHR11945">
    <property type="entry name" value="MADS BOX PROTEIN"/>
    <property type="match status" value="1"/>
</dbReference>
<dbReference type="GO" id="GO:0005634">
    <property type="term" value="C:nucleus"/>
    <property type="evidence" value="ECO:0007669"/>
    <property type="project" value="UniProtKB-SubCell"/>
</dbReference>
<dbReference type="GO" id="GO:0046983">
    <property type="term" value="F:protein dimerization activity"/>
    <property type="evidence" value="ECO:0007669"/>
    <property type="project" value="InterPro"/>
</dbReference>
<evidence type="ECO:0000256" key="4">
    <source>
        <dbReference type="ARBA" id="ARBA00023163"/>
    </source>
</evidence>
<accession>A0A396IRD5</accession>
<dbReference type="InterPro" id="IPR002100">
    <property type="entry name" value="TF_MADSbox"/>
</dbReference>